<dbReference type="RefSeq" id="XP_006818347.1">
    <property type="nucleotide sequence ID" value="XM_006818284.1"/>
</dbReference>
<keyword evidence="3" id="KW-0539">Nucleus</keyword>
<evidence type="ECO:0000313" key="4">
    <source>
        <dbReference type="Proteomes" id="UP000694865"/>
    </source>
</evidence>
<name>A0ABM0MEA6_SACKO</name>
<dbReference type="PANTHER" id="PTHR15052:SF2">
    <property type="entry name" value="GENERAL TRANSCRIPTION FACTOR 3C POLYPEPTIDE 2"/>
    <property type="match status" value="1"/>
</dbReference>
<comment type="subcellular location">
    <subcellularLocation>
        <location evidence="1">Nucleus</location>
    </subcellularLocation>
</comment>
<keyword evidence="4" id="KW-1185">Reference proteome</keyword>
<gene>
    <name evidence="5" type="primary">LOC102804131</name>
</gene>
<accession>A0ABM0MEA6</accession>
<dbReference type="Proteomes" id="UP000694865">
    <property type="component" value="Unplaced"/>
</dbReference>
<evidence type="ECO:0000256" key="1">
    <source>
        <dbReference type="ARBA" id="ARBA00004123"/>
    </source>
</evidence>
<evidence type="ECO:0000313" key="5">
    <source>
        <dbReference type="RefSeq" id="XP_006818347.1"/>
    </source>
</evidence>
<dbReference type="GeneID" id="102804131"/>
<organism evidence="4 5">
    <name type="scientific">Saccoglossus kowalevskii</name>
    <name type="common">Acorn worm</name>
    <dbReference type="NCBI Taxonomy" id="10224"/>
    <lineage>
        <taxon>Eukaryota</taxon>
        <taxon>Metazoa</taxon>
        <taxon>Hemichordata</taxon>
        <taxon>Enteropneusta</taxon>
        <taxon>Harrimaniidae</taxon>
        <taxon>Saccoglossus</taxon>
    </lineage>
</organism>
<reference evidence="5" key="1">
    <citation type="submission" date="2025-08" db="UniProtKB">
        <authorList>
            <consortium name="RefSeq"/>
        </authorList>
    </citation>
    <scope>IDENTIFICATION</scope>
    <source>
        <tissue evidence="5">Testes</tissue>
    </source>
</reference>
<keyword evidence="2" id="KW-0804">Transcription</keyword>
<sequence length="242" mass="27534">METDVLDEVNQNNIKNEEIMDEQIHKEKNGENVAMETESESEKYRIKQLRNVGMESTSSVTQSSQISVRTTKSCTDSEKMQIEQSQTCIKSESIEEIQDQEKTDDVTALLKSCANTKNSTDRLKPVENIDMGSRSTDTGSNSTKDTDIIPGNYSDLVKDYCLVYHDTDLRTFNDMKNRAPCKKTKFNKAYPKPDHYPIESINKVCWNPNFSVNQWILTAGHSGIVRVHYLDGMIDNAKDKKS</sequence>
<dbReference type="InterPro" id="IPR052416">
    <property type="entry name" value="GTF3C_component"/>
</dbReference>
<dbReference type="PANTHER" id="PTHR15052">
    <property type="entry name" value="RNA POLYMERASE III TRANSCRIPTION INITIATION FACTOR COMPLEX SUBUNIT"/>
    <property type="match status" value="1"/>
</dbReference>
<proteinExistence type="predicted"/>
<protein>
    <submittedName>
        <fullName evidence="5">Uncharacterized protein LOC102804131</fullName>
    </submittedName>
</protein>
<evidence type="ECO:0000256" key="2">
    <source>
        <dbReference type="ARBA" id="ARBA00023163"/>
    </source>
</evidence>
<evidence type="ECO:0000256" key="3">
    <source>
        <dbReference type="ARBA" id="ARBA00023242"/>
    </source>
</evidence>